<dbReference type="Pfam" id="PF00251">
    <property type="entry name" value="Glyco_hydro_32N"/>
    <property type="match status" value="1"/>
</dbReference>
<evidence type="ECO:0000256" key="4">
    <source>
        <dbReference type="ARBA" id="ARBA00023295"/>
    </source>
</evidence>
<dbReference type="EMBL" id="AZEL01000053">
    <property type="protein sequence ID" value="KRL20896.1"/>
    <property type="molecule type" value="Genomic_DNA"/>
</dbReference>
<dbReference type="OrthoDB" id="9759709at2"/>
<proteinExistence type="inferred from homology"/>
<keyword evidence="3 6" id="KW-0378">Hydrolase</keyword>
<dbReference type="RefSeq" id="WP_025006059.1">
    <property type="nucleotide sequence ID" value="NZ_AZEL01000053.1"/>
</dbReference>
<name>A0A0R1NKB7_9LACO</name>
<dbReference type="InterPro" id="IPR051214">
    <property type="entry name" value="GH32_Enzymes"/>
</dbReference>
<comment type="caution">
    <text evidence="6">The sequence shown here is derived from an EMBL/GenBank/DDBJ whole genome shotgun (WGS) entry which is preliminary data.</text>
</comment>
<reference evidence="6 7" key="1">
    <citation type="journal article" date="2015" name="Genome Announc.">
        <title>Expanding the biotechnology potential of lactobacilli through comparative genomics of 213 strains and associated genera.</title>
        <authorList>
            <person name="Sun Z."/>
            <person name="Harris H.M."/>
            <person name="McCann A."/>
            <person name="Guo C."/>
            <person name="Argimon S."/>
            <person name="Zhang W."/>
            <person name="Yang X."/>
            <person name="Jeffery I.B."/>
            <person name="Cooney J.C."/>
            <person name="Kagawa T.F."/>
            <person name="Liu W."/>
            <person name="Song Y."/>
            <person name="Salvetti E."/>
            <person name="Wrobel A."/>
            <person name="Rasinkangas P."/>
            <person name="Parkhill J."/>
            <person name="Rea M.C."/>
            <person name="O'Sullivan O."/>
            <person name="Ritari J."/>
            <person name="Douillard F.P."/>
            <person name="Paul Ross R."/>
            <person name="Yang R."/>
            <person name="Briner A.E."/>
            <person name="Felis G.E."/>
            <person name="de Vos W.M."/>
            <person name="Barrangou R."/>
            <person name="Klaenhammer T.R."/>
            <person name="Caufield P.W."/>
            <person name="Cui Y."/>
            <person name="Zhang H."/>
            <person name="O'Toole P.W."/>
        </authorList>
    </citation>
    <scope>NUCLEOTIDE SEQUENCE [LARGE SCALE GENOMIC DNA]</scope>
    <source>
        <strain evidence="6 7">DSM 10532</strain>
    </source>
</reference>
<evidence type="ECO:0000256" key="2">
    <source>
        <dbReference type="ARBA" id="ARBA00012758"/>
    </source>
</evidence>
<evidence type="ECO:0000313" key="7">
    <source>
        <dbReference type="Proteomes" id="UP000051311"/>
    </source>
</evidence>
<evidence type="ECO:0000259" key="5">
    <source>
        <dbReference type="Pfam" id="PF00251"/>
    </source>
</evidence>
<dbReference type="EC" id="3.2.1.26" evidence="2"/>
<protein>
    <recommendedName>
        <fullName evidence="2">beta-fructofuranosidase</fullName>
        <ecNumber evidence="2">3.2.1.26</ecNumber>
    </recommendedName>
</protein>
<dbReference type="eggNOG" id="COG1621">
    <property type="taxonomic scope" value="Bacteria"/>
</dbReference>
<evidence type="ECO:0000256" key="1">
    <source>
        <dbReference type="ARBA" id="ARBA00009902"/>
    </source>
</evidence>
<dbReference type="Proteomes" id="UP000051311">
    <property type="component" value="Unassembled WGS sequence"/>
</dbReference>
<dbReference type="SMART" id="SM00640">
    <property type="entry name" value="Glyco_32"/>
    <property type="match status" value="1"/>
</dbReference>
<dbReference type="InterPro" id="IPR001362">
    <property type="entry name" value="Glyco_hydro_32"/>
</dbReference>
<dbReference type="GO" id="GO:0004564">
    <property type="term" value="F:beta-fructofuranosidase activity"/>
    <property type="evidence" value="ECO:0007669"/>
    <property type="project" value="UniProtKB-EC"/>
</dbReference>
<dbReference type="AlphaFoldDB" id="A0A0R1NKB7"/>
<dbReference type="GO" id="GO:0005975">
    <property type="term" value="P:carbohydrate metabolic process"/>
    <property type="evidence" value="ECO:0007669"/>
    <property type="project" value="InterPro"/>
</dbReference>
<dbReference type="STRING" id="1423748.FC37_GL001745"/>
<evidence type="ECO:0000313" key="6">
    <source>
        <dbReference type="EMBL" id="KRL20896.1"/>
    </source>
</evidence>
<dbReference type="Gene3D" id="2.115.10.20">
    <property type="entry name" value="Glycosyl hydrolase domain, family 43"/>
    <property type="match status" value="1"/>
</dbReference>
<comment type="similarity">
    <text evidence="1">Belongs to the glycosyl hydrolase 32 family.</text>
</comment>
<dbReference type="PANTHER" id="PTHR43101:SF1">
    <property type="entry name" value="BETA-FRUCTOSIDASE"/>
    <property type="match status" value="1"/>
</dbReference>
<dbReference type="PANTHER" id="PTHR43101">
    <property type="entry name" value="BETA-FRUCTOSIDASE"/>
    <property type="match status" value="1"/>
</dbReference>
<dbReference type="InterPro" id="IPR013148">
    <property type="entry name" value="Glyco_hydro_32_N"/>
</dbReference>
<evidence type="ECO:0000256" key="3">
    <source>
        <dbReference type="ARBA" id="ARBA00022801"/>
    </source>
</evidence>
<feature type="domain" description="Glycosyl hydrolase family 32 N-terminal" evidence="5">
    <location>
        <begin position="24"/>
        <end position="321"/>
    </location>
</feature>
<keyword evidence="4" id="KW-0326">Glycosidase</keyword>
<dbReference type="CDD" id="cd08996">
    <property type="entry name" value="GH32_FFase"/>
    <property type="match status" value="1"/>
</dbReference>
<sequence length="430" mass="49649">MKENSYLYEKIRKIDNDELRPLFHFTAPVGWINDPNGLIHYKNYYQLYYQYNPYAPHWDNMHWGHARSKDGLHWEDMPIAMKPDHQYDKTGIFSGSAIEKDGKLYVLYTGHVDEDGQITETQCVAVSDDGVDFKKYENNPVMTVADLPGETDESNFRDPKVFKHGNKYYCVVAAALEKHGSLVLFESDDLLHWSFKSVLLQGEEYGIMTECPDYFNINGQDYLAFSVILGDGRNSVVYLAKGYMDWQNFKFKLEEQHRLDDSDDFYASQSFVDEKDNRIIIPWLRSADHVNYLEESGHLWNGMMGIPRMLTTINGQLIQKPIGTINDMSLSDSRDIDLGSYKLTEEIPIDHSLILKGDNGEIHITRKKEDQYVIEIHSPVFIKNVSWHPDNHKLTLVIDNSSFELFSQSKTLSIVTFVAGIKQAMLKKVN</sequence>
<dbReference type="PATRIC" id="fig|1423748.3.peg.1813"/>
<dbReference type="SUPFAM" id="SSF75005">
    <property type="entry name" value="Arabinanase/levansucrase/invertase"/>
    <property type="match status" value="1"/>
</dbReference>
<dbReference type="InterPro" id="IPR023296">
    <property type="entry name" value="Glyco_hydro_beta-prop_sf"/>
</dbReference>
<accession>A0A0R1NKB7</accession>
<gene>
    <name evidence="6" type="ORF">FC37_GL001745</name>
</gene>
<organism evidence="6 7">
    <name type="scientific">Lactobacillus gallinarum DSM 10532 = JCM 2011</name>
    <dbReference type="NCBI Taxonomy" id="1423748"/>
    <lineage>
        <taxon>Bacteria</taxon>
        <taxon>Bacillati</taxon>
        <taxon>Bacillota</taxon>
        <taxon>Bacilli</taxon>
        <taxon>Lactobacillales</taxon>
        <taxon>Lactobacillaceae</taxon>
        <taxon>Lactobacillus</taxon>
    </lineage>
</organism>